<dbReference type="PANTHER" id="PTHR24271">
    <property type="entry name" value="KALLIKREIN-RELATED"/>
    <property type="match status" value="1"/>
</dbReference>
<organism evidence="9 10">
    <name type="scientific">Podarcis lilfordi</name>
    <name type="common">Lilford's wall lizard</name>
    <dbReference type="NCBI Taxonomy" id="74358"/>
    <lineage>
        <taxon>Eukaryota</taxon>
        <taxon>Metazoa</taxon>
        <taxon>Chordata</taxon>
        <taxon>Craniata</taxon>
        <taxon>Vertebrata</taxon>
        <taxon>Euteleostomi</taxon>
        <taxon>Lepidosauria</taxon>
        <taxon>Squamata</taxon>
        <taxon>Bifurcata</taxon>
        <taxon>Unidentata</taxon>
        <taxon>Episquamata</taxon>
        <taxon>Laterata</taxon>
        <taxon>Lacertibaenia</taxon>
        <taxon>Lacertidae</taxon>
        <taxon>Podarcis</taxon>
    </lineage>
</organism>
<dbReference type="Proteomes" id="UP001178461">
    <property type="component" value="Chromosome 18"/>
</dbReference>
<dbReference type="FunFam" id="2.40.10.10:FF:000005">
    <property type="entry name" value="Serine protease 37"/>
    <property type="match status" value="1"/>
</dbReference>
<keyword evidence="3 6" id="KW-0378">Hydrolase</keyword>
<dbReference type="PRINTS" id="PR00722">
    <property type="entry name" value="CHYMOTRYPSIN"/>
</dbReference>
<dbReference type="SMART" id="SM00020">
    <property type="entry name" value="Tryp_SPc"/>
    <property type="match status" value="1"/>
</dbReference>
<evidence type="ECO:0000256" key="7">
    <source>
        <dbReference type="SAM" id="SignalP"/>
    </source>
</evidence>
<keyword evidence="2 6" id="KW-0645">Protease</keyword>
<dbReference type="GO" id="GO:0004252">
    <property type="term" value="F:serine-type endopeptidase activity"/>
    <property type="evidence" value="ECO:0007669"/>
    <property type="project" value="InterPro"/>
</dbReference>
<dbReference type="InterPro" id="IPR033116">
    <property type="entry name" value="TRYPSIN_SER"/>
</dbReference>
<dbReference type="InterPro" id="IPR009003">
    <property type="entry name" value="Peptidase_S1_PA"/>
</dbReference>
<protein>
    <submittedName>
        <fullName evidence="9">Mast cell protease 1A-like</fullName>
    </submittedName>
</protein>
<evidence type="ECO:0000259" key="8">
    <source>
        <dbReference type="PROSITE" id="PS50240"/>
    </source>
</evidence>
<dbReference type="Pfam" id="PF00089">
    <property type="entry name" value="Trypsin"/>
    <property type="match status" value="1"/>
</dbReference>
<comment type="similarity">
    <text evidence="1">Belongs to the peptidase S1 family. Snake venom subfamily.</text>
</comment>
<accession>A0AA35LNR6</accession>
<dbReference type="InterPro" id="IPR018114">
    <property type="entry name" value="TRYPSIN_HIS"/>
</dbReference>
<evidence type="ECO:0000256" key="4">
    <source>
        <dbReference type="ARBA" id="ARBA00022825"/>
    </source>
</evidence>
<dbReference type="CDD" id="cd00190">
    <property type="entry name" value="Tryp_SPc"/>
    <property type="match status" value="1"/>
</dbReference>
<reference evidence="9" key="1">
    <citation type="submission" date="2022-12" db="EMBL/GenBank/DDBJ databases">
        <authorList>
            <person name="Alioto T."/>
            <person name="Alioto T."/>
            <person name="Gomez Garrido J."/>
        </authorList>
    </citation>
    <scope>NUCLEOTIDE SEQUENCE</scope>
</reference>
<evidence type="ECO:0000313" key="10">
    <source>
        <dbReference type="Proteomes" id="UP001178461"/>
    </source>
</evidence>
<dbReference type="InterPro" id="IPR001314">
    <property type="entry name" value="Peptidase_S1A"/>
</dbReference>
<dbReference type="AlphaFoldDB" id="A0AA35LNR6"/>
<feature type="domain" description="Peptidase S1" evidence="8">
    <location>
        <begin position="27"/>
        <end position="249"/>
    </location>
</feature>
<dbReference type="Gene3D" id="2.40.10.10">
    <property type="entry name" value="Trypsin-like serine proteases"/>
    <property type="match status" value="2"/>
</dbReference>
<dbReference type="PROSITE" id="PS50240">
    <property type="entry name" value="TRYPSIN_DOM"/>
    <property type="match status" value="1"/>
</dbReference>
<evidence type="ECO:0000256" key="5">
    <source>
        <dbReference type="ARBA" id="ARBA00023157"/>
    </source>
</evidence>
<keyword evidence="5" id="KW-1015">Disulfide bond</keyword>
<evidence type="ECO:0000256" key="1">
    <source>
        <dbReference type="ARBA" id="ARBA00009228"/>
    </source>
</evidence>
<sequence length="250" mass="28353">MWRLRQALLLLLLSFSFAQTDPLRSQIVGGHEAKPHSRPYMAALKYHNGRLGCGGFLVAPQWVMTAAHCEGNYRVTLGAHNISNKEPSQQEFRIEASYTHPKYKRYNEDNKLILYNDIRLLKLNSKATLNEYVQILRLPKFDRDLSHGTPCSVAGWGRVYKDWSPDTLYETNVAIYDRGLCSQWYSHLNYGKICAGRPNEPEDSFTGDSGGPLVCDGVAQGIVSYGKPCPPGVYTRVSQYLDWIKETMRS</sequence>
<feature type="signal peptide" evidence="7">
    <location>
        <begin position="1"/>
        <end position="20"/>
    </location>
</feature>
<dbReference type="SUPFAM" id="SSF50494">
    <property type="entry name" value="Trypsin-like serine proteases"/>
    <property type="match status" value="1"/>
</dbReference>
<name>A0AA35LNR6_9SAUR</name>
<gene>
    <name evidence="9" type="ORF">PODLI_1B026884</name>
</gene>
<keyword evidence="4 6" id="KW-0720">Serine protease</keyword>
<dbReference type="EMBL" id="OX395144">
    <property type="protein sequence ID" value="CAI5799004.1"/>
    <property type="molecule type" value="Genomic_DNA"/>
</dbReference>
<dbReference type="PROSITE" id="PS00134">
    <property type="entry name" value="TRYPSIN_HIS"/>
    <property type="match status" value="1"/>
</dbReference>
<evidence type="ECO:0000256" key="6">
    <source>
        <dbReference type="RuleBase" id="RU363034"/>
    </source>
</evidence>
<dbReference type="PANTHER" id="PTHR24271:SF90">
    <property type="entry name" value="PEPTIDASE S1 DOMAIN-CONTAINING PROTEIN"/>
    <property type="match status" value="1"/>
</dbReference>
<evidence type="ECO:0000256" key="2">
    <source>
        <dbReference type="ARBA" id="ARBA00022670"/>
    </source>
</evidence>
<proteinExistence type="inferred from homology"/>
<evidence type="ECO:0000256" key="3">
    <source>
        <dbReference type="ARBA" id="ARBA00022801"/>
    </source>
</evidence>
<dbReference type="GO" id="GO:0006508">
    <property type="term" value="P:proteolysis"/>
    <property type="evidence" value="ECO:0007669"/>
    <property type="project" value="UniProtKB-KW"/>
</dbReference>
<evidence type="ECO:0000313" key="9">
    <source>
        <dbReference type="EMBL" id="CAI5799004.1"/>
    </source>
</evidence>
<dbReference type="GO" id="GO:0005576">
    <property type="term" value="C:extracellular region"/>
    <property type="evidence" value="ECO:0007669"/>
    <property type="project" value="UniProtKB-ARBA"/>
</dbReference>
<feature type="chain" id="PRO_5041244511" evidence="7">
    <location>
        <begin position="21"/>
        <end position="250"/>
    </location>
</feature>
<dbReference type="InterPro" id="IPR043504">
    <property type="entry name" value="Peptidase_S1_PA_chymotrypsin"/>
</dbReference>
<dbReference type="GO" id="GO:0035821">
    <property type="term" value="P:modulation of process of another organism"/>
    <property type="evidence" value="ECO:0007669"/>
    <property type="project" value="UniProtKB-ARBA"/>
</dbReference>
<dbReference type="PROSITE" id="PS00135">
    <property type="entry name" value="TRYPSIN_SER"/>
    <property type="match status" value="1"/>
</dbReference>
<keyword evidence="7" id="KW-0732">Signal</keyword>
<keyword evidence="10" id="KW-1185">Reference proteome</keyword>
<dbReference type="InterPro" id="IPR001254">
    <property type="entry name" value="Trypsin_dom"/>
</dbReference>